<comment type="subcellular location">
    <subcellularLocation>
        <location evidence="1">Nucleus</location>
    </subcellularLocation>
    <subcellularLocation>
        <location evidence="1">Cytoplasm</location>
    </subcellularLocation>
    <text evidence="1">Shuttles between the nucleus and the cytoplasm.</text>
</comment>
<evidence type="ECO:0000259" key="2">
    <source>
        <dbReference type="Pfam" id="PF19282"/>
    </source>
</evidence>
<dbReference type="PANTHER" id="PTHR15952">
    <property type="entry name" value="EXPORTIN-T/LOS1"/>
    <property type="match status" value="1"/>
</dbReference>
<dbReference type="InterPro" id="IPR011989">
    <property type="entry name" value="ARM-like"/>
</dbReference>
<keyword evidence="1" id="KW-0539">Nucleus</keyword>
<name>A0A2G8KAN3_STIJA</name>
<dbReference type="OrthoDB" id="26399at2759"/>
<feature type="domain" description="Exportin-T C-terminal" evidence="2">
    <location>
        <begin position="34"/>
        <end position="101"/>
    </location>
</feature>
<dbReference type="PANTHER" id="PTHR15952:SF11">
    <property type="entry name" value="EXPORTIN-T"/>
    <property type="match status" value="1"/>
</dbReference>
<dbReference type="EMBL" id="MRZV01000737">
    <property type="protein sequence ID" value="PIK45061.1"/>
    <property type="molecule type" value="Genomic_DNA"/>
</dbReference>
<keyword evidence="1" id="KW-0694">RNA-binding</keyword>
<dbReference type="GO" id="GO:0016363">
    <property type="term" value="C:nuclear matrix"/>
    <property type="evidence" value="ECO:0007669"/>
    <property type="project" value="TreeGrafter"/>
</dbReference>
<dbReference type="Pfam" id="PF19282">
    <property type="entry name" value="Exportin-T"/>
    <property type="match status" value="1"/>
</dbReference>
<reference evidence="3 4" key="1">
    <citation type="journal article" date="2017" name="PLoS Biol.">
        <title>The sea cucumber genome provides insights into morphological evolution and visceral regeneration.</title>
        <authorList>
            <person name="Zhang X."/>
            <person name="Sun L."/>
            <person name="Yuan J."/>
            <person name="Sun Y."/>
            <person name="Gao Y."/>
            <person name="Zhang L."/>
            <person name="Li S."/>
            <person name="Dai H."/>
            <person name="Hamel J.F."/>
            <person name="Liu C."/>
            <person name="Yu Y."/>
            <person name="Liu S."/>
            <person name="Lin W."/>
            <person name="Guo K."/>
            <person name="Jin S."/>
            <person name="Xu P."/>
            <person name="Storey K.B."/>
            <person name="Huan P."/>
            <person name="Zhang T."/>
            <person name="Zhou Y."/>
            <person name="Zhang J."/>
            <person name="Lin C."/>
            <person name="Li X."/>
            <person name="Xing L."/>
            <person name="Huo D."/>
            <person name="Sun M."/>
            <person name="Wang L."/>
            <person name="Mercier A."/>
            <person name="Li F."/>
            <person name="Yang H."/>
            <person name="Xiang J."/>
        </authorList>
    </citation>
    <scope>NUCLEOTIDE SEQUENCE [LARGE SCALE GENOMIC DNA]</scope>
    <source>
        <strain evidence="3">Shaxun</strain>
        <tissue evidence="3">Muscle</tissue>
    </source>
</reference>
<dbReference type="GO" id="GO:0031267">
    <property type="term" value="F:small GTPase binding"/>
    <property type="evidence" value="ECO:0007669"/>
    <property type="project" value="InterPro"/>
</dbReference>
<organism evidence="3 4">
    <name type="scientific">Stichopus japonicus</name>
    <name type="common">Sea cucumber</name>
    <dbReference type="NCBI Taxonomy" id="307972"/>
    <lineage>
        <taxon>Eukaryota</taxon>
        <taxon>Metazoa</taxon>
        <taxon>Echinodermata</taxon>
        <taxon>Eleutherozoa</taxon>
        <taxon>Echinozoa</taxon>
        <taxon>Holothuroidea</taxon>
        <taxon>Aspidochirotacea</taxon>
        <taxon>Aspidochirotida</taxon>
        <taxon>Stichopodidae</taxon>
        <taxon>Apostichopus</taxon>
    </lineage>
</organism>
<dbReference type="AlphaFoldDB" id="A0A2G8KAN3"/>
<protein>
    <recommendedName>
        <fullName evidence="1">Exportin-T</fullName>
    </recommendedName>
    <alternativeName>
        <fullName evidence="1">Exportin(tRNA)</fullName>
    </alternativeName>
    <alternativeName>
        <fullName evidence="1">tRNA exportin</fullName>
    </alternativeName>
</protein>
<dbReference type="STRING" id="307972.A0A2G8KAN3"/>
<dbReference type="InterPro" id="IPR040017">
    <property type="entry name" value="XPOT"/>
</dbReference>
<comment type="function">
    <text evidence="1">tRNA nucleus export receptor which facilitates tRNA translocation across the nuclear pore complex.</text>
</comment>
<dbReference type="Gene3D" id="1.25.10.10">
    <property type="entry name" value="Leucine-rich Repeat Variant"/>
    <property type="match status" value="1"/>
</dbReference>
<dbReference type="InterPro" id="IPR045546">
    <property type="entry name" value="Exportin-T_C"/>
</dbReference>
<evidence type="ECO:0000313" key="4">
    <source>
        <dbReference type="Proteomes" id="UP000230750"/>
    </source>
</evidence>
<comment type="caution">
    <text evidence="3">The sequence shown here is derived from an EMBL/GenBank/DDBJ whole genome shotgun (WGS) entry which is preliminary data.</text>
</comment>
<evidence type="ECO:0000313" key="3">
    <source>
        <dbReference type="EMBL" id="PIK45061.1"/>
    </source>
</evidence>
<keyword evidence="4" id="KW-1185">Reference proteome</keyword>
<keyword evidence="1" id="KW-0813">Transport</keyword>
<dbReference type="GO" id="GO:0005737">
    <property type="term" value="C:cytoplasm"/>
    <property type="evidence" value="ECO:0007669"/>
    <property type="project" value="UniProtKB-SubCell"/>
</dbReference>
<sequence length="128" mass="14577">MERTRVTKSLLQHLKEALGSLGRKEWNSCVQRLYIMNIFIPACFMAPLKRNFDLTDAQTVLALTEMSSVLNLLFTKEGADFIQFLQSKYFPSISLQADTSQVKSQFITEVLDSIDLFTGQRIVGNDYS</sequence>
<dbReference type="Proteomes" id="UP000230750">
    <property type="component" value="Unassembled WGS sequence"/>
</dbReference>
<comment type="similarity">
    <text evidence="1">Belongs to the exportin family.</text>
</comment>
<proteinExistence type="inferred from homology"/>
<dbReference type="GO" id="GO:0071528">
    <property type="term" value="P:tRNA re-export from nucleus"/>
    <property type="evidence" value="ECO:0007669"/>
    <property type="project" value="UniProtKB-UniRule"/>
</dbReference>
<evidence type="ECO:0000256" key="1">
    <source>
        <dbReference type="RuleBase" id="RU366037"/>
    </source>
</evidence>
<keyword evidence="1" id="KW-0963">Cytoplasm</keyword>
<gene>
    <name evidence="3" type="ORF">BSL78_18087</name>
</gene>
<keyword evidence="1" id="KW-0820">tRNA-binding</keyword>
<dbReference type="GO" id="GO:0005643">
    <property type="term" value="C:nuclear pore"/>
    <property type="evidence" value="ECO:0007669"/>
    <property type="project" value="TreeGrafter"/>
</dbReference>
<dbReference type="GO" id="GO:0000049">
    <property type="term" value="F:tRNA binding"/>
    <property type="evidence" value="ECO:0007669"/>
    <property type="project" value="UniProtKB-UniRule"/>
</dbReference>
<accession>A0A2G8KAN3</accession>